<evidence type="ECO:0000313" key="2">
    <source>
        <dbReference type="Proteomes" id="UP000054538"/>
    </source>
</evidence>
<accession>A0A0D0CLE5</accession>
<proteinExistence type="predicted"/>
<gene>
    <name evidence="1" type="ORF">PAXRUDRAFT_18482</name>
</gene>
<dbReference type="EMBL" id="KN827700">
    <property type="protein sequence ID" value="KIK76053.1"/>
    <property type="molecule type" value="Genomic_DNA"/>
</dbReference>
<protein>
    <submittedName>
        <fullName evidence="1">Uncharacterized protein</fullName>
    </submittedName>
</protein>
<reference evidence="1 2" key="1">
    <citation type="submission" date="2014-04" db="EMBL/GenBank/DDBJ databases">
        <authorList>
            <consortium name="DOE Joint Genome Institute"/>
            <person name="Kuo A."/>
            <person name="Kohler A."/>
            <person name="Jargeat P."/>
            <person name="Nagy L.G."/>
            <person name="Floudas D."/>
            <person name="Copeland A."/>
            <person name="Barry K.W."/>
            <person name="Cichocki N."/>
            <person name="Veneault-Fourrey C."/>
            <person name="LaButti K."/>
            <person name="Lindquist E.A."/>
            <person name="Lipzen A."/>
            <person name="Lundell T."/>
            <person name="Morin E."/>
            <person name="Murat C."/>
            <person name="Sun H."/>
            <person name="Tunlid A."/>
            <person name="Henrissat B."/>
            <person name="Grigoriev I.V."/>
            <person name="Hibbett D.S."/>
            <person name="Martin F."/>
            <person name="Nordberg H.P."/>
            <person name="Cantor M.N."/>
            <person name="Hua S.X."/>
        </authorList>
    </citation>
    <scope>NUCLEOTIDE SEQUENCE [LARGE SCALE GENOMIC DNA]</scope>
    <source>
        <strain evidence="1 2">Ve08.2h10</strain>
    </source>
</reference>
<name>A0A0D0CLE5_9AGAM</name>
<organism evidence="1 2">
    <name type="scientific">Paxillus rubicundulus Ve08.2h10</name>
    <dbReference type="NCBI Taxonomy" id="930991"/>
    <lineage>
        <taxon>Eukaryota</taxon>
        <taxon>Fungi</taxon>
        <taxon>Dikarya</taxon>
        <taxon>Basidiomycota</taxon>
        <taxon>Agaricomycotina</taxon>
        <taxon>Agaricomycetes</taxon>
        <taxon>Agaricomycetidae</taxon>
        <taxon>Boletales</taxon>
        <taxon>Paxilineae</taxon>
        <taxon>Paxillaceae</taxon>
        <taxon>Paxillus</taxon>
    </lineage>
</organism>
<dbReference type="AlphaFoldDB" id="A0A0D0CLE5"/>
<reference evidence="2" key="2">
    <citation type="submission" date="2015-01" db="EMBL/GenBank/DDBJ databases">
        <title>Evolutionary Origins and Diversification of the Mycorrhizal Mutualists.</title>
        <authorList>
            <consortium name="DOE Joint Genome Institute"/>
            <consortium name="Mycorrhizal Genomics Consortium"/>
            <person name="Kohler A."/>
            <person name="Kuo A."/>
            <person name="Nagy L.G."/>
            <person name="Floudas D."/>
            <person name="Copeland A."/>
            <person name="Barry K.W."/>
            <person name="Cichocki N."/>
            <person name="Veneault-Fourrey C."/>
            <person name="LaButti K."/>
            <person name="Lindquist E.A."/>
            <person name="Lipzen A."/>
            <person name="Lundell T."/>
            <person name="Morin E."/>
            <person name="Murat C."/>
            <person name="Riley R."/>
            <person name="Ohm R."/>
            <person name="Sun H."/>
            <person name="Tunlid A."/>
            <person name="Henrissat B."/>
            <person name="Grigoriev I.V."/>
            <person name="Hibbett D.S."/>
            <person name="Martin F."/>
        </authorList>
    </citation>
    <scope>NUCLEOTIDE SEQUENCE [LARGE SCALE GENOMIC DNA]</scope>
    <source>
        <strain evidence="2">Ve08.2h10</strain>
    </source>
</reference>
<evidence type="ECO:0000313" key="1">
    <source>
        <dbReference type="EMBL" id="KIK76053.1"/>
    </source>
</evidence>
<dbReference type="HOGENOM" id="CLU_2427705_0_0_1"/>
<dbReference type="Proteomes" id="UP000054538">
    <property type="component" value="Unassembled WGS sequence"/>
</dbReference>
<sequence>MEEPPDLNRQHPTMGQWMWKSLRKSREIGPTKKSPVMSMDSPVPGQSIIAWESKPEVGDSMMKGVKRKKLMAKADLIGSGQQPQDVCGKGW</sequence>
<keyword evidence="2" id="KW-1185">Reference proteome</keyword>
<dbReference type="InParanoid" id="A0A0D0CLE5"/>